<dbReference type="FunFam" id="1.20.120.1780:FF:000001">
    <property type="entry name" value="4-hydroxybenzoate octaprenyltransferase"/>
    <property type="match status" value="1"/>
</dbReference>
<feature type="transmembrane region" description="Helical" evidence="10">
    <location>
        <begin position="87"/>
        <end position="105"/>
    </location>
</feature>
<evidence type="ECO:0000256" key="5">
    <source>
        <dbReference type="ARBA" id="ARBA00022679"/>
    </source>
</evidence>
<dbReference type="CDD" id="cd13959">
    <property type="entry name" value="PT_UbiA_COQ2"/>
    <property type="match status" value="1"/>
</dbReference>
<evidence type="ECO:0000256" key="1">
    <source>
        <dbReference type="ARBA" id="ARBA00001946"/>
    </source>
</evidence>
<sequence length="290" mass="32109">MGRGVRVFLEAIKFEHTIFALPFAYIGMLLAAGGWPRLDQVFWITVAMAAARTLAMSMNRLADREYDARNPRTANRPLPRGLLRPETLQWAVGVSGVILVIAAWALNPLCVALLPVALLFLIGYHYTKRFTWLSHWILGFTDGLAPMGAWIALRGSFWKPEDLPAWILTAAVTLWIAGFDLIYACQDVDFDRREGLHSVPARFGVAAALRLARLNHLGMLLLLAGLGLGLRLGWPYGLGLAGVAALLVYEHRLVSPEDLSRVDVAFFNVNAYISVLLFAATWGGLAWGRW</sequence>
<dbReference type="AlphaFoldDB" id="A0A212QUV8"/>
<comment type="cofactor">
    <cofactor evidence="1">
        <name>Mg(2+)</name>
        <dbReference type="ChEBI" id="CHEBI:18420"/>
    </cofactor>
</comment>
<feature type="transmembrane region" description="Helical" evidence="10">
    <location>
        <begin position="165"/>
        <end position="183"/>
    </location>
</feature>
<dbReference type="EMBL" id="FYEK01000024">
    <property type="protein sequence ID" value="SNB63432.1"/>
    <property type="molecule type" value="Genomic_DNA"/>
</dbReference>
<dbReference type="InterPro" id="IPR000537">
    <property type="entry name" value="UbiA_prenyltransferase"/>
</dbReference>
<evidence type="ECO:0000256" key="9">
    <source>
        <dbReference type="ARBA" id="ARBA00034524"/>
    </source>
</evidence>
<keyword evidence="4" id="KW-0997">Cell inner membrane</keyword>
<dbReference type="Gene3D" id="1.20.120.1780">
    <property type="entry name" value="UbiA prenyltransferase"/>
    <property type="match status" value="1"/>
</dbReference>
<keyword evidence="4" id="KW-1003">Cell membrane</keyword>
<evidence type="ECO:0000256" key="3">
    <source>
        <dbReference type="ARBA" id="ARBA00005985"/>
    </source>
</evidence>
<gene>
    <name evidence="11" type="ORF">SAMN02746019_00006380</name>
</gene>
<evidence type="ECO:0000313" key="12">
    <source>
        <dbReference type="Proteomes" id="UP000197025"/>
    </source>
</evidence>
<dbReference type="InterPro" id="IPR044878">
    <property type="entry name" value="UbiA_sf"/>
</dbReference>
<dbReference type="FunFam" id="1.10.357.140:FF:000008">
    <property type="entry name" value="4-hydroxybenzoate octaprenyltransferase"/>
    <property type="match status" value="1"/>
</dbReference>
<proteinExistence type="inferred from homology"/>
<dbReference type="Gene3D" id="1.10.357.140">
    <property type="entry name" value="UbiA prenyltransferase"/>
    <property type="match status" value="1"/>
</dbReference>
<comment type="similarity">
    <text evidence="3">Belongs to the UbiA prenyltransferase family.</text>
</comment>
<comment type="subcellular location">
    <subcellularLocation>
        <location evidence="2">Membrane</location>
        <topology evidence="2">Multi-pass membrane protein</topology>
    </subcellularLocation>
</comment>
<keyword evidence="8 10" id="KW-0472">Membrane</keyword>
<dbReference type="NCBIfam" id="TIGR01475">
    <property type="entry name" value="ubiA_other"/>
    <property type="match status" value="1"/>
</dbReference>
<dbReference type="InterPro" id="IPR039653">
    <property type="entry name" value="Prenyltransferase"/>
</dbReference>
<dbReference type="PANTHER" id="PTHR11048">
    <property type="entry name" value="PRENYLTRANSFERASES"/>
    <property type="match status" value="1"/>
</dbReference>
<dbReference type="RefSeq" id="WP_088570908.1">
    <property type="nucleotide sequence ID" value="NZ_FYEK01000024.1"/>
</dbReference>
<evidence type="ECO:0000256" key="7">
    <source>
        <dbReference type="ARBA" id="ARBA00022989"/>
    </source>
</evidence>
<keyword evidence="6 10" id="KW-0812">Transmembrane</keyword>
<evidence type="ECO:0000256" key="2">
    <source>
        <dbReference type="ARBA" id="ARBA00004141"/>
    </source>
</evidence>
<dbReference type="InterPro" id="IPR006371">
    <property type="entry name" value="Polyprenyltransferase_UbiA-li"/>
</dbReference>
<feature type="transmembrane region" description="Helical" evidence="10">
    <location>
        <begin position="134"/>
        <end position="153"/>
    </location>
</feature>
<dbReference type="GO" id="GO:0005886">
    <property type="term" value="C:plasma membrane"/>
    <property type="evidence" value="ECO:0007669"/>
    <property type="project" value="TreeGrafter"/>
</dbReference>
<keyword evidence="12" id="KW-1185">Reference proteome</keyword>
<feature type="transmembrane region" description="Helical" evidence="10">
    <location>
        <begin position="12"/>
        <end position="35"/>
    </location>
</feature>
<dbReference type="Pfam" id="PF01040">
    <property type="entry name" value="UbiA"/>
    <property type="match status" value="1"/>
</dbReference>
<dbReference type="InParanoid" id="A0A212QUV8"/>
<evidence type="ECO:0000256" key="8">
    <source>
        <dbReference type="ARBA" id="ARBA00023136"/>
    </source>
</evidence>
<organism evidence="11 12">
    <name type="scientific">Thermoflexus hugenholtzii JAD2</name>
    <dbReference type="NCBI Taxonomy" id="877466"/>
    <lineage>
        <taxon>Bacteria</taxon>
        <taxon>Bacillati</taxon>
        <taxon>Chloroflexota</taxon>
        <taxon>Thermoflexia</taxon>
        <taxon>Thermoflexales</taxon>
        <taxon>Thermoflexaceae</taxon>
        <taxon>Thermoflexus</taxon>
    </lineage>
</organism>
<dbReference type="GO" id="GO:0008412">
    <property type="term" value="F:4-hydroxybenzoate polyprenyltransferase activity"/>
    <property type="evidence" value="ECO:0007669"/>
    <property type="project" value="UniProtKB-EC"/>
</dbReference>
<name>A0A212QUV8_9CHLR</name>
<dbReference type="PANTHER" id="PTHR11048:SF28">
    <property type="entry name" value="4-HYDROXYBENZOATE POLYPRENYLTRANSFERASE, MITOCHONDRIAL"/>
    <property type="match status" value="1"/>
</dbReference>
<dbReference type="GO" id="GO:0006744">
    <property type="term" value="P:ubiquinone biosynthetic process"/>
    <property type="evidence" value="ECO:0007669"/>
    <property type="project" value="TreeGrafter"/>
</dbReference>
<keyword evidence="5 11" id="KW-0808">Transferase</keyword>
<reference evidence="12" key="1">
    <citation type="submission" date="2017-06" db="EMBL/GenBank/DDBJ databases">
        <authorList>
            <person name="Varghese N."/>
            <person name="Submissions S."/>
        </authorList>
    </citation>
    <scope>NUCLEOTIDE SEQUENCE [LARGE SCALE GENOMIC DNA]</scope>
    <source>
        <strain evidence="12">JAD2</strain>
    </source>
</reference>
<accession>A0A212QUV8</accession>
<protein>
    <recommendedName>
        <fullName evidence="9">4-hydroxybenzoate polyprenyltransferase</fullName>
        <ecNumber evidence="9">2.5.1.39</ecNumber>
    </recommendedName>
</protein>
<dbReference type="Proteomes" id="UP000197025">
    <property type="component" value="Unassembled WGS sequence"/>
</dbReference>
<evidence type="ECO:0000256" key="4">
    <source>
        <dbReference type="ARBA" id="ARBA00022519"/>
    </source>
</evidence>
<feature type="transmembrane region" description="Helical" evidence="10">
    <location>
        <begin position="269"/>
        <end position="288"/>
    </location>
</feature>
<feature type="transmembrane region" description="Helical" evidence="10">
    <location>
        <begin position="220"/>
        <end position="249"/>
    </location>
</feature>
<dbReference type="OrthoDB" id="9782418at2"/>
<keyword evidence="7 10" id="KW-1133">Transmembrane helix</keyword>
<evidence type="ECO:0000256" key="10">
    <source>
        <dbReference type="SAM" id="Phobius"/>
    </source>
</evidence>
<dbReference type="EC" id="2.5.1.39" evidence="9"/>
<evidence type="ECO:0000256" key="6">
    <source>
        <dbReference type="ARBA" id="ARBA00022692"/>
    </source>
</evidence>
<evidence type="ECO:0000313" key="11">
    <source>
        <dbReference type="EMBL" id="SNB63432.1"/>
    </source>
</evidence>